<dbReference type="InterPro" id="IPR050131">
    <property type="entry name" value="Peptidase_S8_subtilisin-like"/>
</dbReference>
<dbReference type="InterPro" id="IPR015500">
    <property type="entry name" value="Peptidase_S8_subtilisin-rel"/>
</dbReference>
<comment type="caution">
    <text evidence="9">The sequence shown here is derived from an EMBL/GenBank/DDBJ whole genome shotgun (WGS) entry which is preliminary data.</text>
</comment>
<evidence type="ECO:0000259" key="8">
    <source>
        <dbReference type="Pfam" id="PF00082"/>
    </source>
</evidence>
<feature type="domain" description="Peptidase S8/S53" evidence="8">
    <location>
        <begin position="152"/>
        <end position="419"/>
    </location>
</feature>
<accession>A0A0R0CSG1</accession>
<feature type="signal peptide" evidence="7">
    <location>
        <begin position="1"/>
        <end position="16"/>
    </location>
</feature>
<keyword evidence="3 5" id="KW-0378">Hydrolase</keyword>
<dbReference type="Gene3D" id="3.40.50.200">
    <property type="entry name" value="Peptidase S8/S53 domain"/>
    <property type="match status" value="1"/>
</dbReference>
<sequence>MIWGLGLMVAMATAWADPVSPQAQMAVQQHGRARVMVMLDSTAGNRVPSMSATSLPAGGLALAAKQRARRVSQDRDALLSTLPRGGYRVRRSFAQVPALVMDVDAQALQRLRRNPRVLGVDLDRGGTGASVAPDESSVVNGVSLLQPASLDGRGMKVAVIDTGVDSDHPDIAAQLLDEQCFCSLADGDRGCCPNGLTSQSGKGAAEDDNGHGSNVAGIIVGQGRVAPRGAVPAAQLVAVKVLDRQNNFCCSSDVVAALDWLASHHPDVDVVNLSLGSWDLYAGSCDNSRSSTRALKSAVDRLTELGAVVVASAGNQGSANAMSAPACLSNVLGVAAAWDVNAGPATLLGCTEASRAPRQPACFSNRSATTALYAAGAMVTSVGLAGGTSVFGGTSQAAPMVAACQLALKQAAPAATVVQRMDAVRLSYSRVTDIVSGRGYAFLDCPDAVDLLQPGYFSSPRQPIAVRGAQPLIPPRGPRTSGSSVAVGPLLATTATATVQPDALAAIRARTSPPRSSRLLRVRELEP</sequence>
<dbReference type="PATRIC" id="fig|344882.3.peg.409"/>
<dbReference type="Proteomes" id="UP000052052">
    <property type="component" value="Unassembled WGS sequence"/>
</dbReference>
<reference evidence="9 10" key="1">
    <citation type="submission" date="2015-05" db="EMBL/GenBank/DDBJ databases">
        <title>Genome sequencing and analysis of members of genus Stenotrophomonas.</title>
        <authorList>
            <person name="Patil P.P."/>
            <person name="Midha S."/>
            <person name="Patil P.B."/>
        </authorList>
    </citation>
    <scope>NUCLEOTIDE SEQUENCE [LARGE SCALE GENOMIC DNA]</scope>
    <source>
        <strain evidence="9 10">DSM 21858</strain>
    </source>
</reference>
<evidence type="ECO:0000313" key="9">
    <source>
        <dbReference type="EMBL" id="KRG68846.1"/>
    </source>
</evidence>
<dbReference type="InterPro" id="IPR036852">
    <property type="entry name" value="Peptidase_S8/S53_dom_sf"/>
</dbReference>
<dbReference type="PROSITE" id="PS00136">
    <property type="entry name" value="SUBTILASE_ASP"/>
    <property type="match status" value="1"/>
</dbReference>
<evidence type="ECO:0000256" key="6">
    <source>
        <dbReference type="RuleBase" id="RU003355"/>
    </source>
</evidence>
<keyword evidence="7" id="KW-0732">Signal</keyword>
<feature type="chain" id="PRO_5006394501" description="Peptidase S8/S53 domain-containing protein" evidence="7">
    <location>
        <begin position="17"/>
        <end position="527"/>
    </location>
</feature>
<evidence type="ECO:0000256" key="1">
    <source>
        <dbReference type="ARBA" id="ARBA00011073"/>
    </source>
</evidence>
<dbReference type="PROSITE" id="PS00137">
    <property type="entry name" value="SUBTILASE_HIS"/>
    <property type="match status" value="1"/>
</dbReference>
<keyword evidence="4 5" id="KW-0720">Serine protease</keyword>
<feature type="active site" description="Charge relay system" evidence="5">
    <location>
        <position position="395"/>
    </location>
</feature>
<evidence type="ECO:0000256" key="5">
    <source>
        <dbReference type="PROSITE-ProRule" id="PRU01240"/>
    </source>
</evidence>
<gene>
    <name evidence="9" type="ORF">ABB29_10190</name>
</gene>
<proteinExistence type="inferred from homology"/>
<feature type="active site" description="Charge relay system" evidence="5">
    <location>
        <position position="161"/>
    </location>
</feature>
<dbReference type="STRING" id="344882.ABB29_10190"/>
<dbReference type="InterPro" id="IPR022398">
    <property type="entry name" value="Peptidase_S8_His-AS"/>
</dbReference>
<evidence type="ECO:0000256" key="4">
    <source>
        <dbReference type="ARBA" id="ARBA00022825"/>
    </source>
</evidence>
<dbReference type="PROSITE" id="PS51892">
    <property type="entry name" value="SUBTILASE"/>
    <property type="match status" value="1"/>
</dbReference>
<dbReference type="InterPro" id="IPR000209">
    <property type="entry name" value="Peptidase_S8/S53_dom"/>
</dbReference>
<dbReference type="PANTHER" id="PTHR43806:SF11">
    <property type="entry name" value="CEREVISIN-RELATED"/>
    <property type="match status" value="1"/>
</dbReference>
<protein>
    <recommendedName>
        <fullName evidence="8">Peptidase S8/S53 domain-containing protein</fullName>
    </recommendedName>
</protein>
<evidence type="ECO:0000313" key="10">
    <source>
        <dbReference type="Proteomes" id="UP000052052"/>
    </source>
</evidence>
<dbReference type="InterPro" id="IPR023828">
    <property type="entry name" value="Peptidase_S8_Ser-AS"/>
</dbReference>
<dbReference type="PRINTS" id="PR00723">
    <property type="entry name" value="SUBTILISIN"/>
</dbReference>
<keyword evidence="10" id="KW-1185">Reference proteome</keyword>
<dbReference type="GO" id="GO:0004252">
    <property type="term" value="F:serine-type endopeptidase activity"/>
    <property type="evidence" value="ECO:0007669"/>
    <property type="project" value="UniProtKB-UniRule"/>
</dbReference>
<evidence type="ECO:0000256" key="7">
    <source>
        <dbReference type="SAM" id="SignalP"/>
    </source>
</evidence>
<dbReference type="InterPro" id="IPR023827">
    <property type="entry name" value="Peptidase_S8_Asp-AS"/>
</dbReference>
<dbReference type="PROSITE" id="PS00138">
    <property type="entry name" value="SUBTILASE_SER"/>
    <property type="match status" value="1"/>
</dbReference>
<comment type="similarity">
    <text evidence="1 5 6">Belongs to the peptidase S8 family.</text>
</comment>
<evidence type="ECO:0000256" key="3">
    <source>
        <dbReference type="ARBA" id="ARBA00022801"/>
    </source>
</evidence>
<dbReference type="Pfam" id="PF00082">
    <property type="entry name" value="Peptidase_S8"/>
    <property type="match status" value="1"/>
</dbReference>
<dbReference type="AlphaFoldDB" id="A0A0R0CSG1"/>
<name>A0A0R0CSG1_9GAMM</name>
<dbReference type="GO" id="GO:0006508">
    <property type="term" value="P:proteolysis"/>
    <property type="evidence" value="ECO:0007669"/>
    <property type="project" value="UniProtKB-KW"/>
</dbReference>
<keyword evidence="2 5" id="KW-0645">Protease</keyword>
<feature type="active site" description="Charge relay system" evidence="5">
    <location>
        <position position="211"/>
    </location>
</feature>
<evidence type="ECO:0000256" key="2">
    <source>
        <dbReference type="ARBA" id="ARBA00022670"/>
    </source>
</evidence>
<dbReference type="SUPFAM" id="SSF52743">
    <property type="entry name" value="Subtilisin-like"/>
    <property type="match status" value="1"/>
</dbReference>
<organism evidence="9 10">
    <name type="scientific">Pseudoxanthomonas dokdonensis</name>
    <dbReference type="NCBI Taxonomy" id="344882"/>
    <lineage>
        <taxon>Bacteria</taxon>
        <taxon>Pseudomonadati</taxon>
        <taxon>Pseudomonadota</taxon>
        <taxon>Gammaproteobacteria</taxon>
        <taxon>Lysobacterales</taxon>
        <taxon>Lysobacteraceae</taxon>
        <taxon>Pseudoxanthomonas</taxon>
    </lineage>
</organism>
<dbReference type="PANTHER" id="PTHR43806">
    <property type="entry name" value="PEPTIDASE S8"/>
    <property type="match status" value="1"/>
</dbReference>
<dbReference type="EMBL" id="LDJL01000011">
    <property type="protein sequence ID" value="KRG68846.1"/>
    <property type="molecule type" value="Genomic_DNA"/>
</dbReference>